<dbReference type="PANTHER" id="PTHR42709:SF4">
    <property type="entry name" value="INNER MEMBRANE PROTEIN YQAA"/>
    <property type="match status" value="1"/>
</dbReference>
<evidence type="ECO:0000313" key="4">
    <source>
        <dbReference type="Proteomes" id="UP000886744"/>
    </source>
</evidence>
<evidence type="ECO:0000256" key="1">
    <source>
        <dbReference type="SAM" id="Phobius"/>
    </source>
</evidence>
<dbReference type="InterPro" id="IPR032816">
    <property type="entry name" value="VTT_dom"/>
</dbReference>
<dbReference type="InterPro" id="IPR051311">
    <property type="entry name" value="DedA_domain"/>
</dbReference>
<feature type="transmembrane region" description="Helical" evidence="1">
    <location>
        <begin position="7"/>
        <end position="36"/>
    </location>
</feature>
<evidence type="ECO:0000259" key="2">
    <source>
        <dbReference type="Pfam" id="PF09335"/>
    </source>
</evidence>
<keyword evidence="1" id="KW-1133">Transmembrane helix</keyword>
<feature type="transmembrane region" description="Helical" evidence="1">
    <location>
        <begin position="95"/>
        <end position="118"/>
    </location>
</feature>
<reference evidence="3" key="2">
    <citation type="journal article" date="2021" name="PeerJ">
        <title>Extensive microbial diversity within the chicken gut microbiome revealed by metagenomics and culture.</title>
        <authorList>
            <person name="Gilroy R."/>
            <person name="Ravi A."/>
            <person name="Getino M."/>
            <person name="Pursley I."/>
            <person name="Horton D.L."/>
            <person name="Alikhan N.F."/>
            <person name="Baker D."/>
            <person name="Gharbi K."/>
            <person name="Hall N."/>
            <person name="Watson M."/>
            <person name="Adriaenssens E.M."/>
            <person name="Foster-Nyarko E."/>
            <person name="Jarju S."/>
            <person name="Secka A."/>
            <person name="Antonio M."/>
            <person name="Oren A."/>
            <person name="Chaudhuri R.R."/>
            <person name="La Ragione R."/>
            <person name="Hildebrand F."/>
            <person name="Pallen M.J."/>
        </authorList>
    </citation>
    <scope>NUCLEOTIDE SEQUENCE</scope>
    <source>
        <strain evidence="3">ChiHjej13B12-12457</strain>
    </source>
</reference>
<keyword evidence="1" id="KW-0472">Membrane</keyword>
<dbReference type="Pfam" id="PF09335">
    <property type="entry name" value="VTT_dom"/>
    <property type="match status" value="1"/>
</dbReference>
<organism evidence="3 4">
    <name type="scientific">Candidatus Coprenecus avistercoris</name>
    <dbReference type="NCBI Taxonomy" id="2840730"/>
    <lineage>
        <taxon>Bacteria</taxon>
        <taxon>Pseudomonadati</taxon>
        <taxon>Bacteroidota</taxon>
        <taxon>Bacteroidia</taxon>
        <taxon>Bacteroidales</taxon>
        <taxon>Rikenellaceae</taxon>
        <taxon>Rikenellaceae incertae sedis</taxon>
        <taxon>Candidatus Coprenecus</taxon>
    </lineage>
</organism>
<dbReference type="AlphaFoldDB" id="A0A9D1DZY9"/>
<gene>
    <name evidence="3" type="ORF">IAC94_00845</name>
</gene>
<sequence length="154" mass="17411">MEFLLDLGYIGLFIGTFIAATVVPFSSDFLIIGILIAGGDPLVSWICATAGNWLGGLTSYWIGRIGKWEWIEKWFHVKEETLLKQKSKIDKYGSLLAFLTWLPFVGDVFAIGLGFYKLHFGRCALFMLIGKGTRFAFWLALYYLFGDSLPMLDM</sequence>
<keyword evidence="1" id="KW-0812">Transmembrane</keyword>
<dbReference type="EMBL" id="DVHI01000014">
    <property type="protein sequence ID" value="HIR62057.1"/>
    <property type="molecule type" value="Genomic_DNA"/>
</dbReference>
<name>A0A9D1DZY9_9BACT</name>
<evidence type="ECO:0000313" key="3">
    <source>
        <dbReference type="EMBL" id="HIR62057.1"/>
    </source>
</evidence>
<comment type="caution">
    <text evidence="3">The sequence shown here is derived from an EMBL/GenBank/DDBJ whole genome shotgun (WGS) entry which is preliminary data.</text>
</comment>
<protein>
    <submittedName>
        <fullName evidence="3">DedA family protein</fullName>
    </submittedName>
</protein>
<proteinExistence type="predicted"/>
<feature type="transmembrane region" description="Helical" evidence="1">
    <location>
        <begin position="42"/>
        <end position="63"/>
    </location>
</feature>
<dbReference type="Proteomes" id="UP000886744">
    <property type="component" value="Unassembled WGS sequence"/>
</dbReference>
<accession>A0A9D1DZY9</accession>
<reference evidence="3" key="1">
    <citation type="submission" date="2020-10" db="EMBL/GenBank/DDBJ databases">
        <authorList>
            <person name="Gilroy R."/>
        </authorList>
    </citation>
    <scope>NUCLEOTIDE SEQUENCE</scope>
    <source>
        <strain evidence="3">ChiHjej13B12-12457</strain>
    </source>
</reference>
<feature type="domain" description="VTT" evidence="2">
    <location>
        <begin position="31"/>
        <end position="142"/>
    </location>
</feature>
<dbReference type="PANTHER" id="PTHR42709">
    <property type="entry name" value="ALKALINE PHOSPHATASE LIKE PROTEIN"/>
    <property type="match status" value="1"/>
</dbReference>
<feature type="transmembrane region" description="Helical" evidence="1">
    <location>
        <begin position="124"/>
        <end position="145"/>
    </location>
</feature>